<evidence type="ECO:0000313" key="1">
    <source>
        <dbReference type="EMBL" id="QDU92284.1"/>
    </source>
</evidence>
<dbReference type="KEGG" id="lcre:Pla8534_00290"/>
<gene>
    <name evidence="1" type="ORF">Pla8534_00290</name>
</gene>
<keyword evidence="2" id="KW-1185">Reference proteome</keyword>
<reference evidence="1 2" key="1">
    <citation type="submission" date="2019-02" db="EMBL/GenBank/DDBJ databases">
        <title>Deep-cultivation of Planctomycetes and their phenomic and genomic characterization uncovers novel biology.</title>
        <authorList>
            <person name="Wiegand S."/>
            <person name="Jogler M."/>
            <person name="Boedeker C."/>
            <person name="Pinto D."/>
            <person name="Vollmers J."/>
            <person name="Rivas-Marin E."/>
            <person name="Kohn T."/>
            <person name="Peeters S.H."/>
            <person name="Heuer A."/>
            <person name="Rast P."/>
            <person name="Oberbeckmann S."/>
            <person name="Bunk B."/>
            <person name="Jeske O."/>
            <person name="Meyerdierks A."/>
            <person name="Storesund J.E."/>
            <person name="Kallscheuer N."/>
            <person name="Luecker S."/>
            <person name="Lage O.M."/>
            <person name="Pohl T."/>
            <person name="Merkel B.J."/>
            <person name="Hornburger P."/>
            <person name="Mueller R.-W."/>
            <person name="Bruemmer F."/>
            <person name="Labrenz M."/>
            <person name="Spormann A.M."/>
            <person name="Op den Camp H."/>
            <person name="Overmann J."/>
            <person name="Amann R."/>
            <person name="Jetten M.S.M."/>
            <person name="Mascher T."/>
            <person name="Medema M.H."/>
            <person name="Devos D.P."/>
            <person name="Kaster A.-K."/>
            <person name="Ovreas L."/>
            <person name="Rohde M."/>
            <person name="Galperin M.Y."/>
            <person name="Jogler C."/>
        </authorList>
    </citation>
    <scope>NUCLEOTIDE SEQUENCE [LARGE SCALE GENOMIC DNA]</scope>
    <source>
        <strain evidence="1 2">Pla85_3_4</strain>
    </source>
</reference>
<evidence type="ECO:0000313" key="2">
    <source>
        <dbReference type="Proteomes" id="UP000317648"/>
    </source>
</evidence>
<protein>
    <submittedName>
        <fullName evidence="1">Uncharacterized protein</fullName>
    </submittedName>
</protein>
<proteinExistence type="predicted"/>
<accession>A0A518DKC4</accession>
<name>A0A518DKC4_9BACT</name>
<dbReference type="Proteomes" id="UP000317648">
    <property type="component" value="Chromosome"/>
</dbReference>
<organism evidence="1 2">
    <name type="scientific">Lignipirellula cremea</name>
    <dbReference type="NCBI Taxonomy" id="2528010"/>
    <lineage>
        <taxon>Bacteria</taxon>
        <taxon>Pseudomonadati</taxon>
        <taxon>Planctomycetota</taxon>
        <taxon>Planctomycetia</taxon>
        <taxon>Pirellulales</taxon>
        <taxon>Pirellulaceae</taxon>
        <taxon>Lignipirellula</taxon>
    </lineage>
</organism>
<sequence length="83" mass="8788">MRFLIRSTTLCVSPLPIATHRVLVALVLTGVIGIVRSAATADEKLKPSAEAPPAIDFIVKSQHAASGGWRYQPNQSGDTSVFG</sequence>
<dbReference type="EMBL" id="CP036433">
    <property type="protein sequence ID" value="QDU92284.1"/>
    <property type="molecule type" value="Genomic_DNA"/>
</dbReference>
<dbReference type="AlphaFoldDB" id="A0A518DKC4"/>